<dbReference type="CDD" id="cd09670">
    <property type="entry name" value="Cse2_I-E"/>
    <property type="match status" value="1"/>
</dbReference>
<dbReference type="NCBIfam" id="TIGR02548">
    <property type="entry name" value="casB_cse2"/>
    <property type="match status" value="1"/>
</dbReference>
<dbReference type="RefSeq" id="WP_026045781.1">
    <property type="nucleotide sequence ID" value="NZ_OX458332.1"/>
</dbReference>
<dbReference type="AlphaFoldDB" id="A0AA35V1G8"/>
<dbReference type="EMBL" id="OX458332">
    <property type="protein sequence ID" value="CAI8736076.1"/>
    <property type="molecule type" value="Genomic_DNA"/>
</dbReference>
<dbReference type="InterPro" id="IPR013382">
    <property type="entry name" value="CRISPR-assoc_prot_Cse2"/>
</dbReference>
<name>A0AA35V1G8_METCP</name>
<protein>
    <submittedName>
        <fullName evidence="1">CRISPR system Cascade subunit CasB</fullName>
    </submittedName>
</protein>
<sequence length="170" mass="19127">MTHPAPADPPETPSTSLASLIGHLAATIAAEHFPTGDRAALRRLKPDAPPNLAFYRFAFRHLPQNWENRRTAWTALVAGIALMCPKPHRQDRSVGLTLAETGYSEKRLERLLAAEGDTLHTLLLRAARFLAAKNESCNWTDFAHLLLDRNPEKARLKIARDYYRSLKDHD</sequence>
<proteinExistence type="predicted"/>
<evidence type="ECO:0000313" key="1">
    <source>
        <dbReference type="EMBL" id="CAI8736076.1"/>
    </source>
</evidence>
<gene>
    <name evidence="1" type="ORF">MCNOR_0372</name>
</gene>
<evidence type="ECO:0000313" key="2">
    <source>
        <dbReference type="Proteomes" id="UP001158598"/>
    </source>
</evidence>
<reference evidence="1" key="1">
    <citation type="submission" date="2023-03" db="EMBL/GenBank/DDBJ databases">
        <authorList>
            <person name="Pearce D."/>
        </authorList>
    </citation>
    <scope>NUCLEOTIDE SEQUENCE</scope>
    <source>
        <strain evidence="1">Mc</strain>
    </source>
</reference>
<accession>A0AA35V1G8</accession>
<dbReference type="Proteomes" id="UP001158598">
    <property type="component" value="Chromosome"/>
</dbReference>
<dbReference type="Gene3D" id="1.10.520.40">
    <property type="entry name" value="CRISPR-associated protein Cse2"/>
    <property type="match status" value="1"/>
</dbReference>
<organism evidence="1 2">
    <name type="scientific">Methylococcus capsulatus</name>
    <dbReference type="NCBI Taxonomy" id="414"/>
    <lineage>
        <taxon>Bacteria</taxon>
        <taxon>Pseudomonadati</taxon>
        <taxon>Pseudomonadota</taxon>
        <taxon>Gammaproteobacteria</taxon>
        <taxon>Methylococcales</taxon>
        <taxon>Methylococcaceae</taxon>
        <taxon>Methylococcus</taxon>
    </lineage>
</organism>
<dbReference type="InterPro" id="IPR038287">
    <property type="entry name" value="Cse2_sf"/>
</dbReference>
<dbReference type="Pfam" id="PF09485">
    <property type="entry name" value="CRISPR_Cse2"/>
    <property type="match status" value="1"/>
</dbReference>